<reference evidence="2 3" key="1">
    <citation type="journal article" date="2015" name="Nature">
        <title>rRNA introns, odd ribosomes, and small enigmatic genomes across a large radiation of phyla.</title>
        <authorList>
            <person name="Brown C.T."/>
            <person name="Hug L.A."/>
            <person name="Thomas B.C."/>
            <person name="Sharon I."/>
            <person name="Castelle C.J."/>
            <person name="Singh A."/>
            <person name="Wilkins M.J."/>
            <person name="Williams K.H."/>
            <person name="Banfield J.F."/>
        </authorList>
    </citation>
    <scope>NUCLEOTIDE SEQUENCE [LARGE SCALE GENOMIC DNA]</scope>
</reference>
<feature type="coiled-coil region" evidence="1">
    <location>
        <begin position="37"/>
        <end position="64"/>
    </location>
</feature>
<evidence type="ECO:0000313" key="3">
    <source>
        <dbReference type="Proteomes" id="UP000034160"/>
    </source>
</evidence>
<dbReference type="EMBL" id="LCCN01000019">
    <property type="protein sequence ID" value="KKS31268.1"/>
    <property type="molecule type" value="Genomic_DNA"/>
</dbReference>
<dbReference type="PATRIC" id="fig|1618356.3.peg.677"/>
<dbReference type="STRING" id="1618356.UU93_C0019G0003"/>
<name>A0A0G1B168_9BACT</name>
<comment type="caution">
    <text evidence="2">The sequence shown here is derived from an EMBL/GenBank/DDBJ whole genome shotgun (WGS) entry which is preliminary data.</text>
</comment>
<accession>A0A0G1B168</accession>
<sequence length="331" mass="37362">MAKNGYAPTRISSLYTSRAKGNPKIEVTLISIFSFALALEELALTAEQKRRQELQQKVRELLGRLGAYLATVNRLETALITYPFKDQRIYELQEKCRANQTKLNISMRTLNLIVSQDTSEKILPSVKAAYTQLYAERQTRLPMEGDSLALGVQNYTEQEKLALNKLEGTTQEFSTVVDRIQQIILEAQRQFKDITQGDFNTVIGTLGTTEEMLGKASGVIDQMQNPAVVGEKRAKHYAEGLAKFRQIVEALMKRLTDPNLIQTTGGDKEGWKRPLYGDFQNMIGALQDLKEHRDVLGLRDSALKNLGEIQAFESMLRSLQLRDPDLPHSLE</sequence>
<protein>
    <submittedName>
        <fullName evidence="2">Uncharacterized protein</fullName>
    </submittedName>
</protein>
<dbReference type="AlphaFoldDB" id="A0A0G1B168"/>
<dbReference type="Proteomes" id="UP000034160">
    <property type="component" value="Unassembled WGS sequence"/>
</dbReference>
<gene>
    <name evidence="2" type="ORF">UU93_C0019G0003</name>
</gene>
<proteinExistence type="predicted"/>
<evidence type="ECO:0000313" key="2">
    <source>
        <dbReference type="EMBL" id="KKS31268.1"/>
    </source>
</evidence>
<organism evidence="2 3">
    <name type="scientific">Candidatus Amesbacteria bacterium GW2011_GWA2_42_12</name>
    <dbReference type="NCBI Taxonomy" id="1618356"/>
    <lineage>
        <taxon>Bacteria</taxon>
        <taxon>Candidatus Amesiibacteriota</taxon>
    </lineage>
</organism>
<evidence type="ECO:0000256" key="1">
    <source>
        <dbReference type="SAM" id="Coils"/>
    </source>
</evidence>
<keyword evidence="1" id="KW-0175">Coiled coil</keyword>